<protein>
    <recommendedName>
        <fullName evidence="4">Mediator of RNA polymerase II transcription subunit 11</fullName>
    </recommendedName>
    <alternativeName>
        <fullName evidence="4">Mediator complex subunit 11</fullName>
    </alternativeName>
</protein>
<evidence type="ECO:0000256" key="3">
    <source>
        <dbReference type="ARBA" id="ARBA00023242"/>
    </source>
</evidence>
<sequence>MDPQSQNTSLQRLQNVEKRIVRVLELAGSVMDELANPSGPRKELVNNHCSEFMQLIKDIQMTLREEIKSACEYRPFEKCDYVPRISNEICCKKLEYVIAQLDEMKQTIEGYHGQLEDVL</sequence>
<comment type="subcellular location">
    <subcellularLocation>
        <location evidence="1 4">Nucleus</location>
    </subcellularLocation>
</comment>
<name>A0ABD2ZWE4_9GENT</name>
<dbReference type="GO" id="GO:0005634">
    <property type="term" value="C:nucleus"/>
    <property type="evidence" value="ECO:0007669"/>
    <property type="project" value="UniProtKB-SubCell"/>
</dbReference>
<dbReference type="PANTHER" id="PTHR22890">
    <property type="entry name" value="MEDIATOR OF RNA POLYMERASE II TRANSCRIPTION SUBUNIT 11"/>
    <property type="match status" value="1"/>
</dbReference>
<gene>
    <name evidence="4" type="primary">MED11</name>
    <name evidence="5" type="ORF">ACH5RR_014732</name>
</gene>
<evidence type="ECO:0000256" key="2">
    <source>
        <dbReference type="ARBA" id="ARBA00008186"/>
    </source>
</evidence>
<evidence type="ECO:0000313" key="6">
    <source>
        <dbReference type="Proteomes" id="UP001630127"/>
    </source>
</evidence>
<keyword evidence="6" id="KW-1185">Reference proteome</keyword>
<evidence type="ECO:0000256" key="1">
    <source>
        <dbReference type="ARBA" id="ARBA00004123"/>
    </source>
</evidence>
<dbReference type="Proteomes" id="UP001630127">
    <property type="component" value="Unassembled WGS sequence"/>
</dbReference>
<dbReference type="AlphaFoldDB" id="A0ABD2ZWE4"/>
<proteinExistence type="inferred from homology"/>
<dbReference type="Pfam" id="PF10280">
    <property type="entry name" value="Med11"/>
    <property type="match status" value="1"/>
</dbReference>
<dbReference type="InterPro" id="IPR019404">
    <property type="entry name" value="Mediator_Med11"/>
</dbReference>
<comment type="subunit">
    <text evidence="4">Component of the Mediator complex.</text>
</comment>
<dbReference type="Gene3D" id="1.10.287.3490">
    <property type="match status" value="1"/>
</dbReference>
<dbReference type="EMBL" id="JBJUIK010000007">
    <property type="protein sequence ID" value="KAL3521898.1"/>
    <property type="molecule type" value="Genomic_DNA"/>
</dbReference>
<keyword evidence="4" id="KW-0010">Activator</keyword>
<evidence type="ECO:0000313" key="5">
    <source>
        <dbReference type="EMBL" id="KAL3521898.1"/>
    </source>
</evidence>
<reference evidence="5 6" key="1">
    <citation type="submission" date="2024-11" db="EMBL/GenBank/DDBJ databases">
        <title>A near-complete genome assembly of Cinchona calisaya.</title>
        <authorList>
            <person name="Lian D.C."/>
            <person name="Zhao X.W."/>
            <person name="Wei L."/>
        </authorList>
    </citation>
    <scope>NUCLEOTIDE SEQUENCE [LARGE SCALE GENOMIC DNA]</scope>
    <source>
        <tissue evidence="5">Nenye</tissue>
    </source>
</reference>
<dbReference type="FunFam" id="1.10.287.3490:FF:000002">
    <property type="entry name" value="Mediator of RNA polymerase II transcription subunit 11"/>
    <property type="match status" value="1"/>
</dbReference>
<accession>A0ABD2ZWE4</accession>
<comment type="similarity">
    <text evidence="2 4">Belongs to the Mediator complex subunit 11 family.</text>
</comment>
<keyword evidence="4" id="KW-0805">Transcription regulation</keyword>
<comment type="function">
    <text evidence="4">Component of the Mediator complex, a coactivator involved in the regulated transcription of nearly all RNA polymerase II-dependent genes. Mediator functions as a bridge to convey information from gene-specific regulatory proteins to the basal RNA polymerase II transcription machinery. Mediator is recruited to promoters by direct interactions with regulatory proteins and serves as a scaffold for the assembly of a functional pre-initiation complex with RNA polymerase II and the general transcription factors.</text>
</comment>
<comment type="caution">
    <text evidence="5">The sequence shown here is derived from an EMBL/GenBank/DDBJ whole genome shotgun (WGS) entry which is preliminary data.</text>
</comment>
<organism evidence="5 6">
    <name type="scientific">Cinchona calisaya</name>
    <dbReference type="NCBI Taxonomy" id="153742"/>
    <lineage>
        <taxon>Eukaryota</taxon>
        <taxon>Viridiplantae</taxon>
        <taxon>Streptophyta</taxon>
        <taxon>Embryophyta</taxon>
        <taxon>Tracheophyta</taxon>
        <taxon>Spermatophyta</taxon>
        <taxon>Magnoliopsida</taxon>
        <taxon>eudicotyledons</taxon>
        <taxon>Gunneridae</taxon>
        <taxon>Pentapetalae</taxon>
        <taxon>asterids</taxon>
        <taxon>lamiids</taxon>
        <taxon>Gentianales</taxon>
        <taxon>Rubiaceae</taxon>
        <taxon>Cinchonoideae</taxon>
        <taxon>Cinchoneae</taxon>
        <taxon>Cinchona</taxon>
    </lineage>
</organism>
<keyword evidence="4" id="KW-0804">Transcription</keyword>
<evidence type="ECO:0000256" key="4">
    <source>
        <dbReference type="RuleBase" id="RU364147"/>
    </source>
</evidence>
<keyword evidence="3 4" id="KW-0539">Nucleus</keyword>